<gene>
    <name evidence="1" type="ORF">MALV_30880</name>
</gene>
<accession>A0A6N4UVW6</accession>
<dbReference type="InterPro" id="IPR011990">
    <property type="entry name" value="TPR-like_helical_dom_sf"/>
</dbReference>
<evidence type="ECO:0000313" key="1">
    <source>
        <dbReference type="EMBL" id="BBX27963.1"/>
    </source>
</evidence>
<protein>
    <recommendedName>
        <fullName evidence="3">Tetratricopeptide repeat protein</fullName>
    </recommendedName>
</protein>
<dbReference type="EMBL" id="AP022565">
    <property type="protein sequence ID" value="BBX27963.1"/>
    <property type="molecule type" value="Genomic_DNA"/>
</dbReference>
<dbReference type="Proteomes" id="UP000466906">
    <property type="component" value="Chromosome"/>
</dbReference>
<reference evidence="1 2" key="1">
    <citation type="journal article" date="2019" name="Emerg. Microbes Infect.">
        <title>Comprehensive subspecies identification of 175 nontuberculous mycobacteria species based on 7547 genomic profiles.</title>
        <authorList>
            <person name="Matsumoto Y."/>
            <person name="Kinjo T."/>
            <person name="Motooka D."/>
            <person name="Nabeya D."/>
            <person name="Jung N."/>
            <person name="Uechi K."/>
            <person name="Horii T."/>
            <person name="Iida T."/>
            <person name="Fujita J."/>
            <person name="Nakamura S."/>
        </authorList>
    </citation>
    <scope>NUCLEOTIDE SEQUENCE [LARGE SCALE GENOMIC DNA]</scope>
    <source>
        <strain evidence="1 2">JCM 12272</strain>
    </source>
</reference>
<organism evidence="1 2">
    <name type="scientific">Mycolicibacterium alvei</name>
    <dbReference type="NCBI Taxonomy" id="67081"/>
    <lineage>
        <taxon>Bacteria</taxon>
        <taxon>Bacillati</taxon>
        <taxon>Actinomycetota</taxon>
        <taxon>Actinomycetes</taxon>
        <taxon>Mycobacteriales</taxon>
        <taxon>Mycobacteriaceae</taxon>
        <taxon>Mycolicibacterium</taxon>
    </lineage>
</organism>
<evidence type="ECO:0008006" key="3">
    <source>
        <dbReference type="Google" id="ProtNLM"/>
    </source>
</evidence>
<evidence type="ECO:0000313" key="2">
    <source>
        <dbReference type="Proteomes" id="UP000466906"/>
    </source>
</evidence>
<dbReference type="RefSeq" id="WP_163665327.1">
    <property type="nucleotide sequence ID" value="NZ_AP022565.1"/>
</dbReference>
<proteinExistence type="predicted"/>
<sequence>MADEDRPVDPVAAAEQQWLALRAAHGDRDSQTLDALLTLSSARMAAGDTDAAIDEVTSVLEGRREILGENHPDTLTVAGMRADWCYHRGDTDAGETLRNLVPTMSGVLGAEHAATLQARHTLAYLADASDTPAQRLLTWTELCGAETRRFGVKHELTLASLYGSAQARHALRDPFGASVDASTVQIYSTTLLGEHHPRTLVAALAKWTWRGEAVGVTPRILEELDQLIPTLQNVFGYDSPNTLLARSTRATWTPNDAKAIDRISEWEVLADDLARGRGAQDPLTVDAYEKREAARAEWQRYLQEYRDMAYDLGIEFEAEREEVELDPDRPWLGSGDLDEDAIAEADGFASDEESEMRDLMLRVIAGKRGFGDAVRSFGNDSEQALLWRYWLAWLFWEGGMFELARKRTHTLIEEAGRVLGEGHPLTEATRAVDRVIEQRVSGGLPAYWQPDVTIDD</sequence>
<dbReference type="AlphaFoldDB" id="A0A6N4UVW6"/>
<dbReference type="Gene3D" id="1.25.40.10">
    <property type="entry name" value="Tetratricopeptide repeat domain"/>
    <property type="match status" value="1"/>
</dbReference>
<dbReference type="KEGG" id="malv:MALV_30880"/>
<keyword evidence="2" id="KW-1185">Reference proteome</keyword>
<name>A0A6N4UVW6_9MYCO</name>